<evidence type="ECO:0000313" key="15">
    <source>
        <dbReference type="Proteomes" id="UP000005237"/>
    </source>
</evidence>
<dbReference type="PROSITE" id="PS50261">
    <property type="entry name" value="G_PROTEIN_RECEP_F2_4"/>
    <property type="match status" value="1"/>
</dbReference>
<keyword evidence="7 11" id="KW-0472">Membrane</keyword>
<dbReference type="InterPro" id="IPR036445">
    <property type="entry name" value="GPCR_2_extracell_dom_sf"/>
</dbReference>
<dbReference type="Proteomes" id="UP000005237">
    <property type="component" value="Unassembled WGS sequence"/>
</dbReference>
<dbReference type="PANTHER" id="PTHR45620">
    <property type="entry name" value="PDF RECEPTOR-LIKE PROTEIN-RELATED"/>
    <property type="match status" value="1"/>
</dbReference>
<evidence type="ECO:0000256" key="11">
    <source>
        <dbReference type="SAM" id="Phobius"/>
    </source>
</evidence>
<keyword evidence="9" id="KW-0325">Glycoprotein</keyword>
<evidence type="ECO:0008006" key="16">
    <source>
        <dbReference type="Google" id="ProtNLM"/>
    </source>
</evidence>
<dbReference type="PROSITE" id="PS00649">
    <property type="entry name" value="G_PROTEIN_RECEP_F2_1"/>
    <property type="match status" value="1"/>
</dbReference>
<keyword evidence="5 11" id="KW-1133">Transmembrane helix</keyword>
<evidence type="ECO:0000259" key="12">
    <source>
        <dbReference type="PROSITE" id="PS50227"/>
    </source>
</evidence>
<comment type="subcellular location">
    <subcellularLocation>
        <location evidence="1">Cell membrane</location>
        <topology evidence="1">Multi-pass membrane protein</topology>
    </subcellularLocation>
</comment>
<protein>
    <recommendedName>
        <fullName evidence="16">G-protein coupled receptors family 2 profile 2 domain-containing protein</fullName>
    </recommendedName>
</protein>
<comment type="similarity">
    <text evidence="2">Belongs to the G-protein coupled receptor 2 family.</text>
</comment>
<dbReference type="GO" id="GO:0005886">
    <property type="term" value="C:plasma membrane"/>
    <property type="evidence" value="ECO:0007669"/>
    <property type="project" value="UniProtKB-SubCell"/>
</dbReference>
<evidence type="ECO:0000256" key="1">
    <source>
        <dbReference type="ARBA" id="ARBA00004651"/>
    </source>
</evidence>
<evidence type="ECO:0000256" key="6">
    <source>
        <dbReference type="ARBA" id="ARBA00023040"/>
    </source>
</evidence>
<dbReference type="GO" id="GO:0007166">
    <property type="term" value="P:cell surface receptor signaling pathway"/>
    <property type="evidence" value="ECO:0007669"/>
    <property type="project" value="InterPro"/>
</dbReference>
<name>A0A8R1I377_CAEJA</name>
<evidence type="ECO:0000256" key="3">
    <source>
        <dbReference type="ARBA" id="ARBA00022475"/>
    </source>
</evidence>
<feature type="transmembrane region" description="Helical" evidence="11">
    <location>
        <begin position="420"/>
        <end position="439"/>
    </location>
</feature>
<dbReference type="InterPro" id="IPR001879">
    <property type="entry name" value="GPCR_2_extracellular_dom"/>
</dbReference>
<dbReference type="Pfam" id="PF00002">
    <property type="entry name" value="7tm_2"/>
    <property type="match status" value="1"/>
</dbReference>
<feature type="domain" description="G-protein coupled receptors family 2 profile 1" evidence="12">
    <location>
        <begin position="209"/>
        <end position="292"/>
    </location>
</feature>
<dbReference type="EnsemblMetazoa" id="CJA13239b.1">
    <property type="protein sequence ID" value="CJA13239b.1"/>
    <property type="gene ID" value="WBGene00132443"/>
</dbReference>
<evidence type="ECO:0000256" key="4">
    <source>
        <dbReference type="ARBA" id="ARBA00022692"/>
    </source>
</evidence>
<dbReference type="InterPro" id="IPR000832">
    <property type="entry name" value="GPCR_2_secretin-like"/>
</dbReference>
<feature type="transmembrane region" description="Helical" evidence="11">
    <location>
        <begin position="459"/>
        <end position="482"/>
    </location>
</feature>
<dbReference type="PROSITE" id="PS50227">
    <property type="entry name" value="G_PROTEIN_RECEP_F2_3"/>
    <property type="match status" value="1"/>
</dbReference>
<evidence type="ECO:0000256" key="7">
    <source>
        <dbReference type="ARBA" id="ARBA00023136"/>
    </source>
</evidence>
<keyword evidence="4 11" id="KW-0812">Transmembrane</keyword>
<dbReference type="PANTHER" id="PTHR45620:SF42">
    <property type="entry name" value="G-PROTEIN COUPLED RECEPTOR SEB-2"/>
    <property type="match status" value="1"/>
</dbReference>
<evidence type="ECO:0000256" key="8">
    <source>
        <dbReference type="ARBA" id="ARBA00023170"/>
    </source>
</evidence>
<dbReference type="Pfam" id="PF02793">
    <property type="entry name" value="HRM"/>
    <property type="match status" value="1"/>
</dbReference>
<dbReference type="SUPFAM" id="SSF111418">
    <property type="entry name" value="Hormone receptor domain"/>
    <property type="match status" value="1"/>
</dbReference>
<dbReference type="InterPro" id="IPR017983">
    <property type="entry name" value="GPCR_2_secretin-like_CS"/>
</dbReference>
<organism evidence="14 15">
    <name type="scientific">Caenorhabditis japonica</name>
    <dbReference type="NCBI Taxonomy" id="281687"/>
    <lineage>
        <taxon>Eukaryota</taxon>
        <taxon>Metazoa</taxon>
        <taxon>Ecdysozoa</taxon>
        <taxon>Nematoda</taxon>
        <taxon>Chromadorea</taxon>
        <taxon>Rhabditida</taxon>
        <taxon>Rhabditina</taxon>
        <taxon>Rhabditomorpha</taxon>
        <taxon>Rhabditoidea</taxon>
        <taxon>Rhabditidae</taxon>
        <taxon>Peloderinae</taxon>
        <taxon>Caenorhabditis</taxon>
    </lineage>
</organism>
<proteinExistence type="inferred from homology"/>
<reference evidence="14" key="2">
    <citation type="submission" date="2022-06" db="UniProtKB">
        <authorList>
            <consortium name="EnsemblMetazoa"/>
        </authorList>
    </citation>
    <scope>IDENTIFICATION</scope>
    <source>
        <strain evidence="14">DF5081</strain>
    </source>
</reference>
<evidence type="ECO:0000256" key="10">
    <source>
        <dbReference type="ARBA" id="ARBA00023224"/>
    </source>
</evidence>
<feature type="transmembrane region" description="Helical" evidence="11">
    <location>
        <begin position="298"/>
        <end position="325"/>
    </location>
</feature>
<feature type="transmembrane region" description="Helical" evidence="11">
    <location>
        <begin position="337"/>
        <end position="358"/>
    </location>
</feature>
<feature type="domain" description="G-protein coupled receptors family 2 profile 2" evidence="13">
    <location>
        <begin position="297"/>
        <end position="487"/>
    </location>
</feature>
<dbReference type="AlphaFoldDB" id="A0A8R1I377"/>
<keyword evidence="15" id="KW-1185">Reference proteome</keyword>
<dbReference type="GO" id="GO:0008528">
    <property type="term" value="F:G protein-coupled peptide receptor activity"/>
    <property type="evidence" value="ECO:0007669"/>
    <property type="project" value="TreeGrafter"/>
</dbReference>
<evidence type="ECO:0000256" key="2">
    <source>
        <dbReference type="ARBA" id="ARBA00005314"/>
    </source>
</evidence>
<keyword evidence="10" id="KW-0807">Transducer</keyword>
<reference evidence="15" key="1">
    <citation type="submission" date="2010-08" db="EMBL/GenBank/DDBJ databases">
        <authorList>
            <consortium name="Caenorhabditis japonica Sequencing Consortium"/>
            <person name="Wilson R.K."/>
        </authorList>
    </citation>
    <scope>NUCLEOTIDE SEQUENCE [LARGE SCALE GENOMIC DNA]</scope>
    <source>
        <strain evidence="15">DF5081</strain>
    </source>
</reference>
<keyword evidence="8" id="KW-0675">Receptor</keyword>
<dbReference type="PRINTS" id="PR00249">
    <property type="entry name" value="GPCRSECRETIN"/>
</dbReference>
<keyword evidence="3" id="KW-1003">Cell membrane</keyword>
<dbReference type="InterPro" id="IPR017981">
    <property type="entry name" value="GPCR_2-like_7TM"/>
</dbReference>
<accession>A0A8R1I377</accession>
<evidence type="ECO:0000256" key="9">
    <source>
        <dbReference type="ARBA" id="ARBA00023180"/>
    </source>
</evidence>
<sequence length="487" mass="55651">MSELLNYLPATVRVPDILTDYESREIILPDPSFFLSIFFLFPDHLLFLSERTSLRLQFFCNSLGRKKEEGHAYSLPLFTTTEESETSRMPLSFSPPMSCRFSNHGEFVPESFDSISCSACFYFIFMLVKPYSERYRTELCADTSGVLICPIGSDDSECNCSQPSNVFNIPDFAINSSLITPLHRLELDPPLPFQFDLVVQDCCSAARYCCRSTLAKHKQYADATCPATWDGWNCFERSNPGTVSKQCPNYIYGGHAKDADGVAVQKCTEMGWKKHELGWREHTDYTGCTSNKGAEAKMIVGLLTYSASVIFLVPAVIMLMWLRPIRCQPMFILHRHLLLSCLAYGFFYLVNVALFVISDAPLSAQIYANHIFCRLLFSIQLRYLRLTNFSWMLAEAVYLWRLLYTAQHTSEDETQKTYKIICWGVPGVITAVYMILRGFNDDVGLCWIENSSVAWVEWMIFAPSLLIMGVGIFYLFFLAVIFKEMRL</sequence>
<evidence type="ECO:0000313" key="14">
    <source>
        <dbReference type="EnsemblMetazoa" id="CJA13239b.1"/>
    </source>
</evidence>
<keyword evidence="6" id="KW-0297">G-protein coupled receptor</keyword>
<evidence type="ECO:0000259" key="13">
    <source>
        <dbReference type="PROSITE" id="PS50261"/>
    </source>
</evidence>
<dbReference type="GO" id="GO:0007188">
    <property type="term" value="P:adenylate cyclase-modulating G protein-coupled receptor signaling pathway"/>
    <property type="evidence" value="ECO:0007669"/>
    <property type="project" value="TreeGrafter"/>
</dbReference>
<dbReference type="Gene3D" id="1.20.1070.10">
    <property type="entry name" value="Rhodopsin 7-helix transmembrane proteins"/>
    <property type="match status" value="1"/>
</dbReference>
<dbReference type="SMART" id="SM00008">
    <property type="entry name" value="HormR"/>
    <property type="match status" value="1"/>
</dbReference>
<evidence type="ECO:0000256" key="5">
    <source>
        <dbReference type="ARBA" id="ARBA00022989"/>
    </source>
</evidence>
<dbReference type="InterPro" id="IPR050332">
    <property type="entry name" value="GPCR_2"/>
</dbReference>
<dbReference type="Gene3D" id="4.10.1240.10">
    <property type="entry name" value="GPCR, family 2, extracellular hormone receptor domain"/>
    <property type="match status" value="1"/>
</dbReference>